<dbReference type="SUPFAM" id="SSF52172">
    <property type="entry name" value="CheY-like"/>
    <property type="match status" value="1"/>
</dbReference>
<evidence type="ECO:0000256" key="2">
    <source>
        <dbReference type="ARBA" id="ARBA00023012"/>
    </source>
</evidence>
<dbReference type="PROSITE" id="PS50110">
    <property type="entry name" value="RESPONSE_REGULATORY"/>
    <property type="match status" value="1"/>
</dbReference>
<dbReference type="InterPro" id="IPR001789">
    <property type="entry name" value="Sig_transdc_resp-reg_receiver"/>
</dbReference>
<dbReference type="EMBL" id="CP035758">
    <property type="protein sequence ID" value="QBD76420.1"/>
    <property type="molecule type" value="Genomic_DNA"/>
</dbReference>
<evidence type="ECO:0000313" key="5">
    <source>
        <dbReference type="EMBL" id="QBD76420.1"/>
    </source>
</evidence>
<dbReference type="Gene3D" id="3.40.50.2300">
    <property type="match status" value="1"/>
</dbReference>
<dbReference type="PANTHER" id="PTHR44591">
    <property type="entry name" value="STRESS RESPONSE REGULATOR PROTEIN 1"/>
    <property type="match status" value="1"/>
</dbReference>
<accession>A0A4P6JMX4</accession>
<dbReference type="SMART" id="SM00448">
    <property type="entry name" value="REC"/>
    <property type="match status" value="1"/>
</dbReference>
<organism evidence="5 6">
    <name type="scientific">Ktedonosporobacter rubrisoli</name>
    <dbReference type="NCBI Taxonomy" id="2509675"/>
    <lineage>
        <taxon>Bacteria</taxon>
        <taxon>Bacillati</taxon>
        <taxon>Chloroflexota</taxon>
        <taxon>Ktedonobacteria</taxon>
        <taxon>Ktedonobacterales</taxon>
        <taxon>Ktedonosporobacteraceae</taxon>
        <taxon>Ktedonosporobacter</taxon>
    </lineage>
</organism>
<dbReference type="KEGG" id="kbs:EPA93_10525"/>
<dbReference type="CDD" id="cd00156">
    <property type="entry name" value="REC"/>
    <property type="match status" value="1"/>
</dbReference>
<sequence length="136" mass="15250">MSAVPLELSPAAEPPLILIADDSPTVRKILEITLRRAGYPVRSFADGFSMLQWLQIASSPFPRLIFLDIAMPRMDGYQVARYLRQRQAFVHTALVIHARRYGPLDWLKARLIGVQAYIAKPSTTQTILAVAAHYCS</sequence>
<feature type="modified residue" description="4-aspartylphosphate" evidence="3">
    <location>
        <position position="68"/>
    </location>
</feature>
<name>A0A4P6JMX4_KTERU</name>
<keyword evidence="1 3" id="KW-0597">Phosphoprotein</keyword>
<proteinExistence type="predicted"/>
<feature type="domain" description="Response regulatory" evidence="4">
    <location>
        <begin position="16"/>
        <end position="135"/>
    </location>
</feature>
<reference evidence="5 6" key="1">
    <citation type="submission" date="2019-01" db="EMBL/GenBank/DDBJ databases">
        <title>Ktedonosporobacter rubrisoli SCAWS-G2.</title>
        <authorList>
            <person name="Huang Y."/>
            <person name="Yan B."/>
        </authorList>
    </citation>
    <scope>NUCLEOTIDE SEQUENCE [LARGE SCALE GENOMIC DNA]</scope>
    <source>
        <strain evidence="5 6">SCAWS-G2</strain>
    </source>
</reference>
<dbReference type="PANTHER" id="PTHR44591:SF14">
    <property type="entry name" value="PROTEIN PILG"/>
    <property type="match status" value="1"/>
</dbReference>
<evidence type="ECO:0000256" key="3">
    <source>
        <dbReference type="PROSITE-ProRule" id="PRU00169"/>
    </source>
</evidence>
<dbReference type="OrthoDB" id="9801602at2"/>
<evidence type="ECO:0000259" key="4">
    <source>
        <dbReference type="PROSITE" id="PS50110"/>
    </source>
</evidence>
<evidence type="ECO:0000313" key="6">
    <source>
        <dbReference type="Proteomes" id="UP000290365"/>
    </source>
</evidence>
<gene>
    <name evidence="5" type="ORF">EPA93_10525</name>
</gene>
<protein>
    <submittedName>
        <fullName evidence="5">Response regulator</fullName>
    </submittedName>
</protein>
<dbReference type="InterPro" id="IPR050595">
    <property type="entry name" value="Bact_response_regulator"/>
</dbReference>
<keyword evidence="2" id="KW-0902">Two-component regulatory system</keyword>
<dbReference type="Pfam" id="PF00072">
    <property type="entry name" value="Response_reg"/>
    <property type="match status" value="1"/>
</dbReference>
<dbReference type="AlphaFoldDB" id="A0A4P6JMX4"/>
<dbReference type="GO" id="GO:0000160">
    <property type="term" value="P:phosphorelay signal transduction system"/>
    <property type="evidence" value="ECO:0007669"/>
    <property type="project" value="UniProtKB-KW"/>
</dbReference>
<evidence type="ECO:0000256" key="1">
    <source>
        <dbReference type="ARBA" id="ARBA00022553"/>
    </source>
</evidence>
<dbReference type="Proteomes" id="UP000290365">
    <property type="component" value="Chromosome"/>
</dbReference>
<keyword evidence="6" id="KW-1185">Reference proteome</keyword>
<dbReference type="InterPro" id="IPR011006">
    <property type="entry name" value="CheY-like_superfamily"/>
</dbReference>
<dbReference type="RefSeq" id="WP_129887188.1">
    <property type="nucleotide sequence ID" value="NZ_CP035758.1"/>
</dbReference>